<proteinExistence type="inferred from homology"/>
<evidence type="ECO:0000313" key="10">
    <source>
        <dbReference type="Proteomes" id="UP000231383"/>
    </source>
</evidence>
<dbReference type="Pfam" id="PF03477">
    <property type="entry name" value="ATP-cone"/>
    <property type="match status" value="1"/>
</dbReference>
<comment type="cofactor">
    <cofactor evidence="7">
        <name>Zn(2+)</name>
        <dbReference type="ChEBI" id="CHEBI:29105"/>
    </cofactor>
    <text evidence="7">Binds 1 zinc ion.</text>
</comment>
<dbReference type="InterPro" id="IPR055173">
    <property type="entry name" value="NrdR-like_N"/>
</dbReference>
<evidence type="ECO:0000313" key="9">
    <source>
        <dbReference type="EMBL" id="PJC32430.1"/>
    </source>
</evidence>
<dbReference type="AlphaFoldDB" id="A0A2M8EZJ2"/>
<keyword evidence="7" id="KW-0479">Metal-binding</keyword>
<keyword evidence="2 7" id="KW-0547">Nucleotide-binding</keyword>
<evidence type="ECO:0000256" key="7">
    <source>
        <dbReference type="HAMAP-Rule" id="MF_00440"/>
    </source>
</evidence>
<dbReference type="InterPro" id="IPR003796">
    <property type="entry name" value="RNR_NrdR-like"/>
</dbReference>
<dbReference type="PANTHER" id="PTHR30455:SF2">
    <property type="entry name" value="TRANSCRIPTIONAL REPRESSOR NRDR"/>
    <property type="match status" value="1"/>
</dbReference>
<keyword evidence="5 7" id="KW-0238">DNA-binding</keyword>
<gene>
    <name evidence="7" type="primary">nrdR</name>
    <name evidence="9" type="ORF">CO051_03260</name>
</gene>
<comment type="caution">
    <text evidence="9">The sequence shown here is derived from an EMBL/GenBank/DDBJ whole genome shotgun (WGS) entry which is preliminary data.</text>
</comment>
<dbReference type="HAMAP" id="MF_00440">
    <property type="entry name" value="NrdR"/>
    <property type="match status" value="1"/>
</dbReference>
<feature type="zinc finger region" evidence="7">
    <location>
        <begin position="3"/>
        <end position="34"/>
    </location>
</feature>
<keyword evidence="3 7" id="KW-0067">ATP-binding</keyword>
<evidence type="ECO:0000256" key="4">
    <source>
        <dbReference type="ARBA" id="ARBA00023015"/>
    </source>
</evidence>
<evidence type="ECO:0000256" key="6">
    <source>
        <dbReference type="ARBA" id="ARBA00023163"/>
    </source>
</evidence>
<evidence type="ECO:0000256" key="3">
    <source>
        <dbReference type="ARBA" id="ARBA00022840"/>
    </source>
</evidence>
<evidence type="ECO:0000259" key="8">
    <source>
        <dbReference type="PROSITE" id="PS51161"/>
    </source>
</evidence>
<evidence type="ECO:0000256" key="2">
    <source>
        <dbReference type="ARBA" id="ARBA00022741"/>
    </source>
</evidence>
<dbReference type="GO" id="GO:0003677">
    <property type="term" value="F:DNA binding"/>
    <property type="evidence" value="ECO:0007669"/>
    <property type="project" value="UniProtKB-KW"/>
</dbReference>
<organism evidence="9 10">
    <name type="scientific">Candidatus Roizmanbacteria bacterium CG_4_9_14_0_2_um_filter_39_13</name>
    <dbReference type="NCBI Taxonomy" id="1974839"/>
    <lineage>
        <taxon>Bacteria</taxon>
        <taxon>Candidatus Roizmaniibacteriota</taxon>
    </lineage>
</organism>
<dbReference type="GO" id="GO:0045892">
    <property type="term" value="P:negative regulation of DNA-templated transcription"/>
    <property type="evidence" value="ECO:0007669"/>
    <property type="project" value="UniProtKB-UniRule"/>
</dbReference>
<comment type="similarity">
    <text evidence="7">Belongs to the NrdR family.</text>
</comment>
<keyword evidence="7" id="KW-0863">Zinc-finger</keyword>
<dbReference type="NCBIfam" id="TIGR00244">
    <property type="entry name" value="transcriptional regulator NrdR"/>
    <property type="match status" value="1"/>
</dbReference>
<dbReference type="EMBL" id="PFSC01000089">
    <property type="protein sequence ID" value="PJC32430.1"/>
    <property type="molecule type" value="Genomic_DNA"/>
</dbReference>
<dbReference type="PROSITE" id="PS51161">
    <property type="entry name" value="ATP_CONE"/>
    <property type="match status" value="1"/>
</dbReference>
<keyword evidence="1 7" id="KW-0678">Repressor</keyword>
<accession>A0A2M8EZJ2</accession>
<evidence type="ECO:0000256" key="5">
    <source>
        <dbReference type="ARBA" id="ARBA00023125"/>
    </source>
</evidence>
<dbReference type="GO" id="GO:0008270">
    <property type="term" value="F:zinc ion binding"/>
    <property type="evidence" value="ECO:0007669"/>
    <property type="project" value="UniProtKB-UniRule"/>
</dbReference>
<dbReference type="InterPro" id="IPR005144">
    <property type="entry name" value="ATP-cone_dom"/>
</dbReference>
<name>A0A2M8EZJ2_9BACT</name>
<dbReference type="GO" id="GO:0005524">
    <property type="term" value="F:ATP binding"/>
    <property type="evidence" value="ECO:0007669"/>
    <property type="project" value="UniProtKB-UniRule"/>
</dbReference>
<feature type="domain" description="ATP-cone" evidence="8">
    <location>
        <begin position="49"/>
        <end position="139"/>
    </location>
</feature>
<dbReference type="Pfam" id="PF22811">
    <property type="entry name" value="Zn_ribbon_NrdR"/>
    <property type="match status" value="1"/>
</dbReference>
<dbReference type="Proteomes" id="UP000231383">
    <property type="component" value="Unassembled WGS sequence"/>
</dbReference>
<evidence type="ECO:0000256" key="1">
    <source>
        <dbReference type="ARBA" id="ARBA00022491"/>
    </source>
</evidence>
<dbReference type="PANTHER" id="PTHR30455">
    <property type="entry name" value="TRANSCRIPTIONAL REPRESSOR NRDR"/>
    <property type="match status" value="1"/>
</dbReference>
<protein>
    <recommendedName>
        <fullName evidence="7">Transcriptional repressor NrdR</fullName>
    </recommendedName>
</protein>
<comment type="function">
    <text evidence="7">Negatively regulates transcription of bacterial ribonucleotide reductase nrd genes and operons by binding to NrdR-boxes.</text>
</comment>
<keyword evidence="4 7" id="KW-0805">Transcription regulation</keyword>
<keyword evidence="6 7" id="KW-0804">Transcription</keyword>
<sequence>MKCLFCQNTNTEVIETRVSENKMTIRRRRSCLDCKKRFTTYERVEEIPILVIKRDDRRERFDRKKLLNGIFKAVGKTTVTADQVEDIVSQVEQEITTKGKTEIKGQEIGDLVAMSLKKIDKVAYIRFASVFRRFVDVEEFEAELKKLL</sequence>
<reference evidence="10" key="1">
    <citation type="submission" date="2017-09" db="EMBL/GenBank/DDBJ databases">
        <title>Depth-based differentiation of microbial function through sediment-hosted aquifers and enrichment of novel symbionts in the deep terrestrial subsurface.</title>
        <authorList>
            <person name="Probst A.J."/>
            <person name="Ladd B."/>
            <person name="Jarett J.K."/>
            <person name="Geller-Mcgrath D.E."/>
            <person name="Sieber C.M.K."/>
            <person name="Emerson J.B."/>
            <person name="Anantharaman K."/>
            <person name="Thomas B.C."/>
            <person name="Malmstrom R."/>
            <person name="Stieglmeier M."/>
            <person name="Klingl A."/>
            <person name="Woyke T."/>
            <person name="Ryan C.M."/>
            <person name="Banfield J.F."/>
        </authorList>
    </citation>
    <scope>NUCLEOTIDE SEQUENCE [LARGE SCALE GENOMIC DNA]</scope>
</reference>
<keyword evidence="7" id="KW-0862">Zinc</keyword>